<feature type="domain" description="Protein kinase" evidence="6">
    <location>
        <begin position="809"/>
        <end position="1063"/>
    </location>
</feature>
<dbReference type="InterPro" id="IPR003961">
    <property type="entry name" value="FN3_dom"/>
</dbReference>
<dbReference type="Pfam" id="PF00069">
    <property type="entry name" value="Pkinase"/>
    <property type="match status" value="1"/>
</dbReference>
<keyword evidence="4" id="KW-0393">Immunoglobulin domain</keyword>
<dbReference type="InterPro" id="IPR013098">
    <property type="entry name" value="Ig_I-set"/>
</dbReference>
<evidence type="ECO:0000256" key="4">
    <source>
        <dbReference type="ARBA" id="ARBA00023319"/>
    </source>
</evidence>
<evidence type="ECO:0000313" key="9">
    <source>
        <dbReference type="EMBL" id="CAG5087150.1"/>
    </source>
</evidence>
<dbReference type="SMART" id="SM00409">
    <property type="entry name" value="IG"/>
    <property type="match status" value="4"/>
</dbReference>
<feature type="compositionally biased region" description="Basic and acidic residues" evidence="5">
    <location>
        <begin position="76"/>
        <end position="94"/>
    </location>
</feature>
<dbReference type="Gene3D" id="1.10.510.10">
    <property type="entry name" value="Transferase(Phosphotransferase) domain 1"/>
    <property type="match status" value="1"/>
</dbReference>
<dbReference type="InterPro" id="IPR036179">
    <property type="entry name" value="Ig-like_dom_sf"/>
</dbReference>
<feature type="compositionally biased region" description="Basic and acidic residues" evidence="5">
    <location>
        <begin position="1334"/>
        <end position="1344"/>
    </location>
</feature>
<keyword evidence="10" id="KW-1185">Reference proteome</keyword>
<dbReference type="EMBL" id="OU015568">
    <property type="protein sequence ID" value="CAG5087150.1"/>
    <property type="molecule type" value="Genomic_DNA"/>
</dbReference>
<dbReference type="CDD" id="cd00063">
    <property type="entry name" value="FN3"/>
    <property type="match status" value="1"/>
</dbReference>
<feature type="domain" description="Ig-like" evidence="7">
    <location>
        <begin position="456"/>
        <end position="549"/>
    </location>
</feature>
<evidence type="ECO:0000259" key="8">
    <source>
        <dbReference type="PROSITE" id="PS50853"/>
    </source>
</evidence>
<feature type="compositionally biased region" description="Low complexity" evidence="5">
    <location>
        <begin position="218"/>
        <end position="235"/>
    </location>
</feature>
<sequence length="1516" mass="169196">MKKAIRRIGRSLSRDRYGKKEDKSTNRPPSVQSTEPGQLVKSGSTSTLNSGFDRNSETGSRKSFRDTSINRLKKLFRGDSKDDAGSMRDNESLRSGRSSRSNRSIGTDRGRTRRRNTEFSGQKYLVKIELSIRRSGARPVFTQRTEIVMDNNPKTKNSPKPYFPLPMRDVTLDETGGFVLRAETPTGLYEILAENPHGSVSSKANVLSFNSPKSRPESLTSLPPVVPPSLTRVTPQRPSPRLPADTSLSTRSPSNGSLEKNQRTLADVKTQMKQRRLAPTFGNSLDKADSTESSSTSDQSLHKVDPPHLPEPIPVPRAKIFAPQQPEIARISPSYCAPPLEYRSRRAPSPTDSEYYSGGYESACMETPTASPRESPTPPDKLLIPGGSDEMKRNSFCSDSEYMTSNEAYDSDVNLKVSVRRTPSNVSNMTTTDEEYLTAGGGSDTEVEDDLAESLPKISFFNKGPMHIPLLSSLSLSCEVTGVPEPDVKWFREGNMLTSGQNGYQIRKICNGKWNLFVNQAAMEHGGEYAISVYNYKGSAYRACHVVVEHAMRPPAMPDLLSSCDEYCSRSDLYLSDDTDTEHGRSIRPSYVKALPQKPEILRRLSNTTVNEGSRLVLSMEATGGPVSFYKNGDQLTETKRMKISSFRNQYDLIIEPILQQDHGAYIGRVVNNVGIVESRCVVNVIKLNHTDIRSRISSQATPAFDQIVEDVTIPIGGTAKFFVSVKSNPQAVIRWSLNDRAFLLGDKNVEITSSANGESTLILSNWVTQGTIACYASNAVGQAECKADLSLEKSNLERNYDLLKEEYRIHSGITSRGSYSIVKRASERKSGVEVALKSVCRKSVDKTGIRQETIILKQLNHVNVVRFIAGYHTLESLVLVTEWISGGNLFQKLIDEGKYSESRVMFFFEQICNALEFLHSKSIAHLDLRSESLLLAANHRRLIIIGFGNAREVQDDFLEPLDRAVPEFCSPEVASCMPVDCSSDVFSSGILLSILLTGESPFQGRTDKETLKNIQTNDHEKLKAEMNGKLSKTAQDLVLQCLTREAHKRPSISEIAEDVSTLEFSDENTIDSKKLKYFFTRQRYNRKRSCSSSHLEPRRIHDIINEIDQNPTALAKRSALTSLSDSSDSEEDAEEEELAQELRDLEKEYGLTPTITWPESLDIPNISITSPTPVGSMISLSSSAESPSVIETSHRQLDDAQEDTSNSSIDQSRESQEDQKVNGNDKEMRNIFSTKKVPQLPKTFTPTIVRSNAPVKNAGWRKQVSFEDQMLRNEPMQTFVVPTPERKVKKPRTRGTLNRGRSLDNSKSSSDSDPETYRQAPAKPPRRKSKNRAPVEDRSEHPRLKGILKHQSSTEKQSDDSAGRRRLAFRRGSSVDSALPTYPSQKTKTNLRMRNKGHDSEDVPQRGGPLTFESDQRRKPQAADRPGAPYTLREVDGKIWLTWKDAGPGCLYRLQVRSNENQAWTDVSDKIDQNVHIVTGLMPGVGYRFRVIVRSKTGEIPSKASQRIGIRLNSN</sequence>
<organism evidence="9 10">
    <name type="scientific">Oikopleura dioica</name>
    <name type="common">Tunicate</name>
    <dbReference type="NCBI Taxonomy" id="34765"/>
    <lineage>
        <taxon>Eukaryota</taxon>
        <taxon>Metazoa</taxon>
        <taxon>Chordata</taxon>
        <taxon>Tunicata</taxon>
        <taxon>Appendicularia</taxon>
        <taxon>Copelata</taxon>
        <taxon>Oikopleuridae</taxon>
        <taxon>Oikopleura</taxon>
    </lineage>
</organism>
<dbReference type="SUPFAM" id="SSF56112">
    <property type="entry name" value="Protein kinase-like (PK-like)"/>
    <property type="match status" value="1"/>
</dbReference>
<dbReference type="PANTHER" id="PTHR47633">
    <property type="entry name" value="IMMUNOGLOBULIN"/>
    <property type="match status" value="1"/>
</dbReference>
<evidence type="ECO:0000256" key="3">
    <source>
        <dbReference type="ARBA" id="ARBA00023157"/>
    </source>
</evidence>
<feature type="compositionally biased region" description="Polar residues" evidence="5">
    <location>
        <begin position="1178"/>
        <end position="1192"/>
    </location>
</feature>
<feature type="domain" description="Fibronectin type-III" evidence="8">
    <location>
        <begin position="1426"/>
        <end position="1516"/>
    </location>
</feature>
<feature type="region of interest" description="Disordered" evidence="5">
    <location>
        <begin position="1118"/>
        <end position="1140"/>
    </location>
</feature>
<dbReference type="PANTHER" id="PTHR47633:SF3">
    <property type="entry name" value="STRIATED MUSCLE PREFERENTIALLY EXPRESSED PROTEIN KINASE"/>
    <property type="match status" value="1"/>
</dbReference>
<dbReference type="PROSITE" id="PS50011">
    <property type="entry name" value="PROTEIN_KINASE_DOM"/>
    <property type="match status" value="1"/>
</dbReference>
<dbReference type="InterPro" id="IPR013783">
    <property type="entry name" value="Ig-like_fold"/>
</dbReference>
<feature type="compositionally biased region" description="Basic and acidic residues" evidence="5">
    <location>
        <begin position="1212"/>
        <end position="1227"/>
    </location>
</feature>
<feature type="region of interest" description="Disordered" evidence="5">
    <location>
        <begin position="1276"/>
        <end position="1430"/>
    </location>
</feature>
<comment type="similarity">
    <text evidence="1">Belongs to the protein kinase superfamily. CAMK Ser/Thr protein kinase family.</text>
</comment>
<dbReference type="PROSITE" id="PS50853">
    <property type="entry name" value="FN3"/>
    <property type="match status" value="1"/>
</dbReference>
<accession>A0ABN7S2J8</accession>
<name>A0ABN7S2J8_OIKDI</name>
<feature type="compositionally biased region" description="Basic and acidic residues" evidence="5">
    <location>
        <begin position="12"/>
        <end position="25"/>
    </location>
</feature>
<dbReference type="InterPro" id="IPR007110">
    <property type="entry name" value="Ig-like_dom"/>
</dbReference>
<dbReference type="PROSITE" id="PS50835">
    <property type="entry name" value="IG_LIKE"/>
    <property type="match status" value="2"/>
</dbReference>
<feature type="domain" description="Ig-like" evidence="7">
    <location>
        <begin position="703"/>
        <end position="791"/>
    </location>
</feature>
<evidence type="ECO:0000256" key="2">
    <source>
        <dbReference type="ARBA" id="ARBA00022737"/>
    </source>
</evidence>
<gene>
    <name evidence="9" type="ORF">OKIOD_LOCUS3026</name>
</gene>
<dbReference type="InterPro" id="IPR011009">
    <property type="entry name" value="Kinase-like_dom_sf"/>
</dbReference>
<dbReference type="InterPro" id="IPR000719">
    <property type="entry name" value="Prot_kinase_dom"/>
</dbReference>
<dbReference type="InterPro" id="IPR003598">
    <property type="entry name" value="Ig_sub2"/>
</dbReference>
<feature type="compositionally biased region" description="Acidic residues" evidence="5">
    <location>
        <begin position="1128"/>
        <end position="1140"/>
    </location>
</feature>
<dbReference type="SMART" id="SM00060">
    <property type="entry name" value="FN3"/>
    <property type="match status" value="1"/>
</dbReference>
<keyword evidence="3" id="KW-1015">Disulfide bond</keyword>
<dbReference type="Pfam" id="PF07679">
    <property type="entry name" value="I-set"/>
    <property type="match status" value="3"/>
</dbReference>
<feature type="compositionally biased region" description="Basic and acidic residues" evidence="5">
    <location>
        <begin position="54"/>
        <end position="65"/>
    </location>
</feature>
<dbReference type="SMART" id="SM00408">
    <property type="entry name" value="IGc2"/>
    <property type="match status" value="1"/>
</dbReference>
<dbReference type="Proteomes" id="UP001158576">
    <property type="component" value="Chromosome PAR"/>
</dbReference>
<dbReference type="SUPFAM" id="SSF49265">
    <property type="entry name" value="Fibronectin type III"/>
    <property type="match status" value="1"/>
</dbReference>
<dbReference type="InterPro" id="IPR036116">
    <property type="entry name" value="FN3_sf"/>
</dbReference>
<feature type="region of interest" description="Disordered" evidence="5">
    <location>
        <begin position="1178"/>
        <end position="1227"/>
    </location>
</feature>
<feature type="compositionally biased region" description="Low complexity" evidence="5">
    <location>
        <begin position="95"/>
        <end position="104"/>
    </location>
</feature>
<protein>
    <submittedName>
        <fullName evidence="9">Oidioi.mRNA.OKI2018_I69.PAR.g11468.t1.cds</fullName>
    </submittedName>
</protein>
<keyword evidence="2" id="KW-0677">Repeat</keyword>
<feature type="compositionally biased region" description="Polar residues" evidence="5">
    <location>
        <begin position="246"/>
        <end position="259"/>
    </location>
</feature>
<feature type="compositionally biased region" description="Polar residues" evidence="5">
    <location>
        <begin position="200"/>
        <end position="213"/>
    </location>
</feature>
<evidence type="ECO:0000259" key="7">
    <source>
        <dbReference type="PROSITE" id="PS50835"/>
    </source>
</evidence>
<dbReference type="Gene3D" id="3.30.200.20">
    <property type="entry name" value="Phosphorylase Kinase, domain 1"/>
    <property type="match status" value="1"/>
</dbReference>
<dbReference type="SUPFAM" id="SSF48726">
    <property type="entry name" value="Immunoglobulin"/>
    <property type="match status" value="3"/>
</dbReference>
<evidence type="ECO:0000256" key="5">
    <source>
        <dbReference type="SAM" id="MobiDB-lite"/>
    </source>
</evidence>
<feature type="region of interest" description="Disordered" evidence="5">
    <location>
        <begin position="342"/>
        <end position="390"/>
    </location>
</feature>
<feature type="compositionally biased region" description="Basic and acidic residues" evidence="5">
    <location>
        <begin position="1353"/>
        <end position="1364"/>
    </location>
</feature>
<dbReference type="Gene3D" id="2.60.40.10">
    <property type="entry name" value="Immunoglobulins"/>
    <property type="match status" value="4"/>
</dbReference>
<reference evidence="9 10" key="1">
    <citation type="submission" date="2021-04" db="EMBL/GenBank/DDBJ databases">
        <authorList>
            <person name="Bliznina A."/>
        </authorList>
    </citation>
    <scope>NUCLEOTIDE SEQUENCE [LARGE SCALE GENOMIC DNA]</scope>
</reference>
<proteinExistence type="inferred from homology"/>
<feature type="region of interest" description="Disordered" evidence="5">
    <location>
        <begin position="1"/>
        <end position="118"/>
    </location>
</feature>
<evidence type="ECO:0000256" key="1">
    <source>
        <dbReference type="ARBA" id="ARBA00006692"/>
    </source>
</evidence>
<evidence type="ECO:0000313" key="10">
    <source>
        <dbReference type="Proteomes" id="UP001158576"/>
    </source>
</evidence>
<feature type="region of interest" description="Disordered" evidence="5">
    <location>
        <begin position="200"/>
        <end position="315"/>
    </location>
</feature>
<evidence type="ECO:0000259" key="6">
    <source>
        <dbReference type="PROSITE" id="PS50011"/>
    </source>
</evidence>
<feature type="compositionally biased region" description="Polar residues" evidence="5">
    <location>
        <begin position="26"/>
        <end position="53"/>
    </location>
</feature>
<dbReference type="InterPro" id="IPR003599">
    <property type="entry name" value="Ig_sub"/>
</dbReference>